<keyword evidence="5" id="KW-0313">Glucose metabolism</keyword>
<accession>A0A2G5U446</accession>
<dbReference type="EC" id="1.1.1.49" evidence="3"/>
<dbReference type="InterPro" id="IPR001282">
    <property type="entry name" value="G6P_DH"/>
</dbReference>
<keyword evidence="7" id="KW-0560">Oxidoreductase</keyword>
<evidence type="ECO:0000256" key="7">
    <source>
        <dbReference type="ARBA" id="ARBA00023002"/>
    </source>
</evidence>
<sequence length="126" mass="14803">MANQCKRHSVSDPLSKDLVECLRESMQRELKFETPYVFVVFGASGDLAKKKIYPTLWWLFRDNLLPVNIKFVGYARSDLTVCKLRESVEKFCKVRETERCAFDDFIKKCSYIQVIIPMIIGFHKKK</sequence>
<comment type="catalytic activity">
    <reaction evidence="9">
        <text>D-glucose 6-phosphate + NADP(+) = 6-phospho-D-glucono-1,5-lactone + NADPH + H(+)</text>
        <dbReference type="Rhea" id="RHEA:15841"/>
        <dbReference type="ChEBI" id="CHEBI:15378"/>
        <dbReference type="ChEBI" id="CHEBI:57783"/>
        <dbReference type="ChEBI" id="CHEBI:57955"/>
        <dbReference type="ChEBI" id="CHEBI:58349"/>
        <dbReference type="ChEBI" id="CHEBI:61548"/>
        <dbReference type="EC" id="1.1.1.49"/>
    </reaction>
    <physiologicalReaction direction="left-to-right" evidence="9">
        <dbReference type="Rhea" id="RHEA:15842"/>
    </physiologicalReaction>
</comment>
<dbReference type="GO" id="GO:0006006">
    <property type="term" value="P:glucose metabolic process"/>
    <property type="evidence" value="ECO:0007669"/>
    <property type="project" value="UniProtKB-KW"/>
</dbReference>
<keyword evidence="12" id="KW-1185">Reference proteome</keyword>
<comment type="pathway">
    <text evidence="2">Carbohydrate degradation; pentose phosphate pathway; D-ribulose 5-phosphate from D-glucose 6-phosphate (oxidative stage): step 1/3.</text>
</comment>
<evidence type="ECO:0000313" key="11">
    <source>
        <dbReference type="EMBL" id="PIC34298.1"/>
    </source>
</evidence>
<name>A0A2G5U446_9PELO</name>
<organism evidence="11 12">
    <name type="scientific">Caenorhabditis nigoni</name>
    <dbReference type="NCBI Taxonomy" id="1611254"/>
    <lineage>
        <taxon>Eukaryota</taxon>
        <taxon>Metazoa</taxon>
        <taxon>Ecdysozoa</taxon>
        <taxon>Nematoda</taxon>
        <taxon>Chromadorea</taxon>
        <taxon>Rhabditida</taxon>
        <taxon>Rhabditina</taxon>
        <taxon>Rhabditomorpha</taxon>
        <taxon>Rhabditoidea</taxon>
        <taxon>Rhabditidae</taxon>
        <taxon>Peloderinae</taxon>
        <taxon>Caenorhabditis</taxon>
    </lineage>
</organism>
<dbReference type="Proteomes" id="UP000230233">
    <property type="component" value="Chromosome IV"/>
</dbReference>
<evidence type="ECO:0000313" key="12">
    <source>
        <dbReference type="Proteomes" id="UP000230233"/>
    </source>
</evidence>
<dbReference type="GO" id="GO:0004345">
    <property type="term" value="F:glucose-6-phosphate dehydrogenase activity"/>
    <property type="evidence" value="ECO:0007669"/>
    <property type="project" value="UniProtKB-EC"/>
</dbReference>
<comment type="caution">
    <text evidence="11">The sequence shown here is derived from an EMBL/GenBank/DDBJ whole genome shotgun (WGS) entry which is preliminary data.</text>
</comment>
<dbReference type="SUPFAM" id="SSF51735">
    <property type="entry name" value="NAD(P)-binding Rossmann-fold domains"/>
    <property type="match status" value="1"/>
</dbReference>
<comment type="function">
    <text evidence="1">Cytosolic glucose-6-phosphate dehydrogenase that catalyzes the first and rate-limiting step of the oxidative branch within the pentose phosphate pathway/shunt, an alternative route to glycolysis for the dissimilation of carbohydrates and a major source of reducing power and metabolic intermediates for fatty acid and nucleic acid biosynthetic processes.</text>
</comment>
<dbReference type="GO" id="GO:0005829">
    <property type="term" value="C:cytosol"/>
    <property type="evidence" value="ECO:0007669"/>
    <property type="project" value="TreeGrafter"/>
</dbReference>
<gene>
    <name evidence="11" type="primary">Cni-gspd-1</name>
    <name evidence="11" type="synonym">Cnig_chr_IV.g13997</name>
    <name evidence="11" type="ORF">B9Z55_013997</name>
</gene>
<dbReference type="AlphaFoldDB" id="A0A2G5U446"/>
<dbReference type="InterPro" id="IPR036291">
    <property type="entry name" value="NAD(P)-bd_dom_sf"/>
</dbReference>
<feature type="domain" description="Glucose-6-phosphate dehydrogenase NAD-binding" evidence="10">
    <location>
        <begin position="39"/>
        <end position="114"/>
    </location>
</feature>
<evidence type="ECO:0000256" key="2">
    <source>
        <dbReference type="ARBA" id="ARBA00004937"/>
    </source>
</evidence>
<proteinExistence type="predicted"/>
<dbReference type="Gene3D" id="3.40.50.720">
    <property type="entry name" value="NAD(P)-binding Rossmann-like Domain"/>
    <property type="match status" value="1"/>
</dbReference>
<evidence type="ECO:0000256" key="6">
    <source>
        <dbReference type="ARBA" id="ARBA00022857"/>
    </source>
</evidence>
<dbReference type="InterPro" id="IPR022674">
    <property type="entry name" value="G6P_DH_NAD-bd"/>
</dbReference>
<dbReference type="PANTHER" id="PTHR23429">
    <property type="entry name" value="GLUCOSE-6-PHOSPHATE 1-DEHYDROGENASE G6PD"/>
    <property type="match status" value="1"/>
</dbReference>
<evidence type="ECO:0000256" key="4">
    <source>
        <dbReference type="ARBA" id="ARBA00020444"/>
    </source>
</evidence>
<evidence type="ECO:0000256" key="5">
    <source>
        <dbReference type="ARBA" id="ARBA00022526"/>
    </source>
</evidence>
<evidence type="ECO:0000256" key="3">
    <source>
        <dbReference type="ARBA" id="ARBA00013019"/>
    </source>
</evidence>
<dbReference type="Pfam" id="PF00479">
    <property type="entry name" value="G6PD_N"/>
    <property type="match status" value="1"/>
</dbReference>
<evidence type="ECO:0000256" key="9">
    <source>
        <dbReference type="ARBA" id="ARBA00047696"/>
    </source>
</evidence>
<keyword evidence="8" id="KW-0119">Carbohydrate metabolism</keyword>
<dbReference type="GO" id="GO:0009051">
    <property type="term" value="P:pentose-phosphate shunt, oxidative branch"/>
    <property type="evidence" value="ECO:0007669"/>
    <property type="project" value="TreeGrafter"/>
</dbReference>
<protein>
    <recommendedName>
        <fullName evidence="4">Glucose-6-phosphate 1-dehydrogenase</fullName>
        <ecNumber evidence="3">1.1.1.49</ecNumber>
    </recommendedName>
</protein>
<keyword evidence="6" id="KW-0521">NADP</keyword>
<evidence type="ECO:0000259" key="10">
    <source>
        <dbReference type="Pfam" id="PF00479"/>
    </source>
</evidence>
<reference evidence="12" key="1">
    <citation type="submission" date="2017-10" db="EMBL/GenBank/DDBJ databases">
        <title>Rapid genome shrinkage in a self-fertile nematode reveals novel sperm competition proteins.</title>
        <authorList>
            <person name="Yin D."/>
            <person name="Schwarz E.M."/>
            <person name="Thomas C.G."/>
            <person name="Felde R.L."/>
            <person name="Korf I.F."/>
            <person name="Cutter A.D."/>
            <person name="Schartner C.M."/>
            <person name="Ralston E.J."/>
            <person name="Meyer B.J."/>
            <person name="Haag E.S."/>
        </authorList>
    </citation>
    <scope>NUCLEOTIDE SEQUENCE [LARGE SCALE GENOMIC DNA]</scope>
    <source>
        <strain evidence="12">JU1422</strain>
    </source>
</reference>
<dbReference type="EMBL" id="PDUG01000004">
    <property type="protein sequence ID" value="PIC34298.1"/>
    <property type="molecule type" value="Genomic_DNA"/>
</dbReference>
<evidence type="ECO:0000256" key="1">
    <source>
        <dbReference type="ARBA" id="ARBA00002914"/>
    </source>
</evidence>
<dbReference type="OrthoDB" id="60984at2759"/>
<dbReference type="PANTHER" id="PTHR23429:SF0">
    <property type="entry name" value="GLUCOSE-6-PHOSPHATE 1-DEHYDROGENASE"/>
    <property type="match status" value="1"/>
</dbReference>
<evidence type="ECO:0000256" key="8">
    <source>
        <dbReference type="ARBA" id="ARBA00023277"/>
    </source>
</evidence>
<dbReference type="GO" id="GO:0050661">
    <property type="term" value="F:NADP binding"/>
    <property type="evidence" value="ECO:0007669"/>
    <property type="project" value="InterPro"/>
</dbReference>